<proteinExistence type="inferred from homology"/>
<evidence type="ECO:0000259" key="4">
    <source>
        <dbReference type="PROSITE" id="PS51387"/>
    </source>
</evidence>
<dbReference type="Gene3D" id="1.10.45.10">
    <property type="entry name" value="Vanillyl-alcohol Oxidase, Chain A, domain 4"/>
    <property type="match status" value="1"/>
</dbReference>
<dbReference type="Gene3D" id="3.30.70.2190">
    <property type="match status" value="1"/>
</dbReference>
<comment type="similarity">
    <text evidence="1">Belongs to the FAD-binding oxidoreductase/transferase type 4 family.</text>
</comment>
<dbReference type="Pfam" id="PF01565">
    <property type="entry name" value="FAD_binding_4"/>
    <property type="match status" value="1"/>
</dbReference>
<dbReference type="Pfam" id="PF02913">
    <property type="entry name" value="FAD-oxidase_C"/>
    <property type="match status" value="1"/>
</dbReference>
<gene>
    <name evidence="5" type="ORF">RZ517_15345</name>
</gene>
<dbReference type="PANTHER" id="PTHR43716:SF2">
    <property type="entry name" value="BLL6224 PROTEIN"/>
    <property type="match status" value="1"/>
</dbReference>
<dbReference type="Proteomes" id="UP001364156">
    <property type="component" value="Chromosome"/>
</dbReference>
<dbReference type="EMBL" id="CP146069">
    <property type="protein sequence ID" value="WWR46128.1"/>
    <property type="molecule type" value="Genomic_DNA"/>
</dbReference>
<evidence type="ECO:0000256" key="3">
    <source>
        <dbReference type="ARBA" id="ARBA00022827"/>
    </source>
</evidence>
<dbReference type="InterPro" id="IPR006094">
    <property type="entry name" value="Oxid_FAD_bind_N"/>
</dbReference>
<dbReference type="Gene3D" id="3.30.70.2740">
    <property type="match status" value="1"/>
</dbReference>
<dbReference type="PANTHER" id="PTHR43716">
    <property type="entry name" value="D-2-HYDROXYGLUTARATE DEHYDROGENASE, MITOCHONDRIAL"/>
    <property type="match status" value="1"/>
</dbReference>
<protein>
    <submittedName>
        <fullName evidence="5">FAD-binding oxidoreductase</fullName>
    </submittedName>
</protein>
<dbReference type="InterPro" id="IPR016164">
    <property type="entry name" value="FAD-linked_Oxase-like_C"/>
</dbReference>
<evidence type="ECO:0000256" key="2">
    <source>
        <dbReference type="ARBA" id="ARBA00022630"/>
    </source>
</evidence>
<organism evidence="5 6">
    <name type="scientific">Roseovarius phycicola</name>
    <dbReference type="NCBI Taxonomy" id="3080976"/>
    <lineage>
        <taxon>Bacteria</taxon>
        <taxon>Pseudomonadati</taxon>
        <taxon>Pseudomonadota</taxon>
        <taxon>Alphaproteobacteria</taxon>
        <taxon>Rhodobacterales</taxon>
        <taxon>Roseobacteraceae</taxon>
        <taxon>Roseovarius</taxon>
    </lineage>
</organism>
<evidence type="ECO:0000313" key="5">
    <source>
        <dbReference type="EMBL" id="WWR46128.1"/>
    </source>
</evidence>
<name>A0ABZ2HKE3_9RHOB</name>
<dbReference type="InterPro" id="IPR016169">
    <property type="entry name" value="FAD-bd_PCMH_sub2"/>
</dbReference>
<feature type="domain" description="FAD-binding PCMH-type" evidence="4">
    <location>
        <begin position="38"/>
        <end position="219"/>
    </location>
</feature>
<dbReference type="Gene3D" id="3.30.465.10">
    <property type="match status" value="1"/>
</dbReference>
<dbReference type="SUPFAM" id="SSF55103">
    <property type="entry name" value="FAD-linked oxidases, C-terminal domain"/>
    <property type="match status" value="1"/>
</dbReference>
<evidence type="ECO:0000256" key="1">
    <source>
        <dbReference type="ARBA" id="ARBA00008000"/>
    </source>
</evidence>
<keyword evidence="6" id="KW-1185">Reference proteome</keyword>
<accession>A0ABZ2HKE3</accession>
<dbReference type="SUPFAM" id="SSF56176">
    <property type="entry name" value="FAD-binding/transporter-associated domain-like"/>
    <property type="match status" value="1"/>
</dbReference>
<dbReference type="InterPro" id="IPR016166">
    <property type="entry name" value="FAD-bd_PCMH"/>
</dbReference>
<dbReference type="InterPro" id="IPR016171">
    <property type="entry name" value="Vanillyl_alc_oxidase_C-sub2"/>
</dbReference>
<keyword evidence="3" id="KW-0274">FAD</keyword>
<dbReference type="PROSITE" id="PS51387">
    <property type="entry name" value="FAD_PCMH"/>
    <property type="match status" value="1"/>
</dbReference>
<reference evidence="5 6" key="1">
    <citation type="submission" date="2023-10" db="EMBL/GenBank/DDBJ databases">
        <title>Roseovarius strain S88 nov., isolated from a marine algae.</title>
        <authorList>
            <person name="Lee M.W."/>
            <person name="Lee J.K."/>
            <person name="Kim J.M."/>
            <person name="Choi D.G."/>
            <person name="Baek J.H."/>
            <person name="Bayburt H."/>
            <person name="Jung J.J."/>
            <person name="Han D.M."/>
            <person name="Jeon C.O."/>
        </authorList>
    </citation>
    <scope>NUCLEOTIDE SEQUENCE [LARGE SCALE GENOMIC DNA]</scope>
    <source>
        <strain evidence="5 6">S88</strain>
    </source>
</reference>
<dbReference type="RefSeq" id="WP_338549020.1">
    <property type="nucleotide sequence ID" value="NZ_CP146069.1"/>
</dbReference>
<evidence type="ECO:0000313" key="6">
    <source>
        <dbReference type="Proteomes" id="UP001364156"/>
    </source>
</evidence>
<keyword evidence="2" id="KW-0285">Flavoprotein</keyword>
<dbReference type="InterPro" id="IPR004113">
    <property type="entry name" value="FAD-bd_oxidored_4_C"/>
</dbReference>
<dbReference type="InterPro" id="IPR051264">
    <property type="entry name" value="FAD-oxidored/transferase_4"/>
</dbReference>
<dbReference type="InterPro" id="IPR036318">
    <property type="entry name" value="FAD-bd_PCMH-like_sf"/>
</dbReference>
<sequence length="471" mass="49995">MTLNPVTPEFVSQLRAQLPGPCFGEVTPGYLEEPRGRWRGQAGLLLRPGTTEEAATVVRMAHEARVPVVPYGGGTGLVGGQIATEGPAPVLLSLERMRAVRGIWPEENVMVAEAGAILSDIRDAASGVDRLFPLTIAAKGSAQIGGNLATNAGGLNVLRYGNARDLCLGIEAILPNGEIFHGLKRLRKDNSGYDLRNLLIGSEGSLGLITAAALKLFPKPSSEGTALMVVPSPEAALSLLALARDHLGEGISAFELMHRTGLEFLNETMPDVRLPFADLPDWFVLIDIGLARGLDPAGALEALFAEALDKGLASDGLIAQSDAQRQAFWAVRESIPEANRRIGSVSSHDISVPLSVVSDFIARGNEAIAALGPYRVNCFGHLGDGNLHYNVFAPMGEMRGAYVAQRDAVKRTVHDLVHQMGGSVSAEHGVGRLKVEDLERYGDPAKLSAMRAIKAALDPRGIMNPGVILRG</sequence>